<sequence length="180" mass="19477">MAKYGVLIGSLREHSFSAGVAHGLVKGLPADAEVTYLEIGNLPFYNQDFDADSPASFTEFRAQVAAQDAFIMVTPEYNRGLPAVLKNALDIASRPWGESVWDGKAVLPVSQSISGIGGALANHTLRQTIEFLNMKIMTQPEMYIGNTASLSDDEGNITNEDTKKFLAGVASQFDTFVKNN</sequence>
<dbReference type="Gene3D" id="3.40.50.360">
    <property type="match status" value="1"/>
</dbReference>
<dbReference type="InterPro" id="IPR005025">
    <property type="entry name" value="FMN_Rdtase-like_dom"/>
</dbReference>
<dbReference type="AlphaFoldDB" id="A0A7H1MKL8"/>
<dbReference type="GO" id="GO:0016491">
    <property type="term" value="F:oxidoreductase activity"/>
    <property type="evidence" value="ECO:0007669"/>
    <property type="project" value="InterPro"/>
</dbReference>
<dbReference type="PANTHER" id="PTHR30543:SF21">
    <property type="entry name" value="NAD(P)H-DEPENDENT FMN REDUCTASE LOT6"/>
    <property type="match status" value="1"/>
</dbReference>
<name>A0A7H1MKL8_9LACO</name>
<reference evidence="2 3" key="1">
    <citation type="submission" date="2019-08" db="EMBL/GenBank/DDBJ databases">
        <authorList>
            <person name="Chang H.C."/>
            <person name="Mun S.Y."/>
        </authorList>
    </citation>
    <scope>NUCLEOTIDE SEQUENCE [LARGE SCALE GENOMIC DNA]</scope>
    <source>
        <strain evidence="2 3">SK</strain>
    </source>
</reference>
<evidence type="ECO:0000259" key="1">
    <source>
        <dbReference type="Pfam" id="PF03358"/>
    </source>
</evidence>
<keyword evidence="3" id="KW-1185">Reference proteome</keyword>
<dbReference type="InterPro" id="IPR050712">
    <property type="entry name" value="NAD(P)H-dep_reductase"/>
</dbReference>
<dbReference type="EMBL" id="CP043431">
    <property type="protein sequence ID" value="QNT64004.1"/>
    <property type="molecule type" value="Genomic_DNA"/>
</dbReference>
<dbReference type="Proteomes" id="UP000516446">
    <property type="component" value="Chromosome"/>
</dbReference>
<evidence type="ECO:0000313" key="3">
    <source>
        <dbReference type="Proteomes" id="UP000516446"/>
    </source>
</evidence>
<evidence type="ECO:0000313" key="2">
    <source>
        <dbReference type="EMBL" id="QNT64004.1"/>
    </source>
</evidence>
<dbReference type="InterPro" id="IPR029039">
    <property type="entry name" value="Flavoprotein-like_sf"/>
</dbReference>
<organism evidence="2 3">
    <name type="scientific">Weissella koreensis</name>
    <dbReference type="NCBI Taxonomy" id="165096"/>
    <lineage>
        <taxon>Bacteria</taxon>
        <taxon>Bacillati</taxon>
        <taxon>Bacillota</taxon>
        <taxon>Bacilli</taxon>
        <taxon>Lactobacillales</taxon>
        <taxon>Lactobacillaceae</taxon>
        <taxon>Weissella</taxon>
    </lineage>
</organism>
<accession>A0A7H1MKL8</accession>
<dbReference type="PANTHER" id="PTHR30543">
    <property type="entry name" value="CHROMATE REDUCTASE"/>
    <property type="match status" value="1"/>
</dbReference>
<protein>
    <submittedName>
        <fullName evidence="2">NAD(P)H-dependent oxidoreductase</fullName>
    </submittedName>
</protein>
<gene>
    <name evidence="2" type="ORF">FY536_01375</name>
</gene>
<dbReference type="GO" id="GO:0010181">
    <property type="term" value="F:FMN binding"/>
    <property type="evidence" value="ECO:0007669"/>
    <property type="project" value="TreeGrafter"/>
</dbReference>
<feature type="domain" description="NADPH-dependent FMN reductase-like" evidence="1">
    <location>
        <begin position="4"/>
        <end position="147"/>
    </location>
</feature>
<dbReference type="RefSeq" id="WP_006845724.1">
    <property type="nucleotide sequence ID" value="NZ_CP026847.1"/>
</dbReference>
<dbReference type="GO" id="GO:0005829">
    <property type="term" value="C:cytosol"/>
    <property type="evidence" value="ECO:0007669"/>
    <property type="project" value="TreeGrafter"/>
</dbReference>
<proteinExistence type="predicted"/>
<dbReference type="SUPFAM" id="SSF52218">
    <property type="entry name" value="Flavoproteins"/>
    <property type="match status" value="1"/>
</dbReference>
<dbReference type="Pfam" id="PF03358">
    <property type="entry name" value="FMN_red"/>
    <property type="match status" value="1"/>
</dbReference>